<organism evidence="1 2">
    <name type="scientific">Ligilactobacillus murinus</name>
    <dbReference type="NCBI Taxonomy" id="1622"/>
    <lineage>
        <taxon>Bacteria</taxon>
        <taxon>Bacillati</taxon>
        <taxon>Bacillota</taxon>
        <taxon>Bacilli</taxon>
        <taxon>Lactobacillales</taxon>
        <taxon>Lactobacillaceae</taxon>
        <taxon>Ligilactobacillus</taxon>
    </lineage>
</organism>
<accession>A0A4Q2AWQ1</accession>
<reference evidence="1 2" key="1">
    <citation type="submission" date="2018-09" db="EMBL/GenBank/DDBJ databases">
        <title>Murine metabolic-syndrome-specific gut microbial biobank.</title>
        <authorList>
            <person name="Liu C."/>
        </authorList>
    </citation>
    <scope>NUCLEOTIDE SEQUENCE [LARGE SCALE GENOMIC DNA]</scope>
    <source>
        <strain evidence="1 2">C-30</strain>
    </source>
</reference>
<protein>
    <submittedName>
        <fullName evidence="1">Uncharacterized protein</fullName>
    </submittedName>
</protein>
<proteinExistence type="predicted"/>
<dbReference type="AlphaFoldDB" id="A0A4Q2AWQ1"/>
<dbReference type="Proteomes" id="UP000289316">
    <property type="component" value="Unassembled WGS sequence"/>
</dbReference>
<name>A0A4Q2AWQ1_9LACO</name>
<gene>
    <name evidence="1" type="ORF">D6C19_05945</name>
</gene>
<comment type="caution">
    <text evidence="1">The sequence shown here is derived from an EMBL/GenBank/DDBJ whole genome shotgun (WGS) entry which is preliminary data.</text>
</comment>
<evidence type="ECO:0000313" key="1">
    <source>
        <dbReference type="EMBL" id="RXV74375.1"/>
    </source>
</evidence>
<evidence type="ECO:0000313" key="2">
    <source>
        <dbReference type="Proteomes" id="UP000289316"/>
    </source>
</evidence>
<dbReference type="EMBL" id="QZFR01000038">
    <property type="protein sequence ID" value="RXV74375.1"/>
    <property type="molecule type" value="Genomic_DNA"/>
</dbReference>
<sequence length="32" mass="3696">MGTLLGAKKLPQEEIKRLDLLEPLMKMIERLS</sequence>